<dbReference type="EMBL" id="OU912926">
    <property type="protein sequence ID" value="CAG9933164.1"/>
    <property type="molecule type" value="Genomic_DNA"/>
</dbReference>
<gene>
    <name evidence="2" type="ORF">NTG6680_1915</name>
</gene>
<organism evidence="2 3">
    <name type="scientific">Candidatus Nitrotoga arctica</name>
    <dbReference type="NCBI Taxonomy" id="453162"/>
    <lineage>
        <taxon>Bacteria</taxon>
        <taxon>Pseudomonadati</taxon>
        <taxon>Pseudomonadota</taxon>
        <taxon>Betaproteobacteria</taxon>
        <taxon>Nitrosomonadales</taxon>
        <taxon>Gallionellaceae</taxon>
        <taxon>Candidatus Nitrotoga</taxon>
    </lineage>
</organism>
<dbReference type="Proteomes" id="UP000839052">
    <property type="component" value="Chromosome"/>
</dbReference>
<dbReference type="InterPro" id="IPR004919">
    <property type="entry name" value="GmrSD_N"/>
</dbReference>
<reference evidence="2 3" key="1">
    <citation type="submission" date="2021-10" db="EMBL/GenBank/DDBJ databases">
        <authorList>
            <person name="Koch H."/>
        </authorList>
    </citation>
    <scope>NUCLEOTIDE SEQUENCE [LARGE SCALE GENOMIC DNA]</scope>
    <source>
        <strain evidence="2">6680</strain>
    </source>
</reference>
<proteinExistence type="predicted"/>
<sequence>MNFEQPKPDSKKYSDLINEIQKGIIKIPKFQRDFVWSIDKTANLLDSILKGYPIGTFILWQTNERINDIKNVGNLNIPETPDGTKVQYVLDGQQRITSLFAAYLGAQIQKSGEKKVTDYKNIYVNLDIDFSKNEDQIISAEPTGLKFISLCDVLNFSYKKARELSVRFTPAELETIDEYSTAFKTYEFSTVVLRKEDIDSAIEVFTRINIGG</sequence>
<keyword evidence="3" id="KW-1185">Reference proteome</keyword>
<evidence type="ECO:0000259" key="1">
    <source>
        <dbReference type="Pfam" id="PF03235"/>
    </source>
</evidence>
<accession>A0ABN8AND7</accession>
<dbReference type="Pfam" id="PF03235">
    <property type="entry name" value="GmrSD_N"/>
    <property type="match status" value="1"/>
</dbReference>
<evidence type="ECO:0000313" key="3">
    <source>
        <dbReference type="Proteomes" id="UP000839052"/>
    </source>
</evidence>
<dbReference type="PANTHER" id="PTHR37292">
    <property type="entry name" value="VNG6097C"/>
    <property type="match status" value="1"/>
</dbReference>
<name>A0ABN8AND7_9PROT</name>
<feature type="domain" description="GmrSD restriction endonucleases N-terminal" evidence="1">
    <location>
        <begin position="14"/>
        <end position="212"/>
    </location>
</feature>
<dbReference type="PANTHER" id="PTHR37292:SF2">
    <property type="entry name" value="DUF262 DOMAIN-CONTAINING PROTEIN"/>
    <property type="match status" value="1"/>
</dbReference>
<protein>
    <recommendedName>
        <fullName evidence="1">GmrSD restriction endonucleases N-terminal domain-containing protein</fullName>
    </recommendedName>
</protein>
<evidence type="ECO:0000313" key="2">
    <source>
        <dbReference type="EMBL" id="CAG9933164.1"/>
    </source>
</evidence>
<dbReference type="RefSeq" id="WP_239796990.1">
    <property type="nucleotide sequence ID" value="NZ_OU912926.1"/>
</dbReference>